<keyword evidence="3" id="KW-1185">Reference proteome</keyword>
<feature type="region of interest" description="Disordered" evidence="1">
    <location>
        <begin position="49"/>
        <end position="87"/>
    </location>
</feature>
<gene>
    <name evidence="2" type="ORF">GCM10010326_37310</name>
</gene>
<evidence type="ECO:0000313" key="3">
    <source>
        <dbReference type="Proteomes" id="UP000600946"/>
    </source>
</evidence>
<sequence>MRLAAVSDAVTRVSLRTGLDRVSTRTGLDRFRRRTRFDRVSSPTVLEPGIRRVPRCGDRPWPAGRSRRDIVAADTDGPEQSMERQMA</sequence>
<comment type="caution">
    <text evidence="2">The sequence shown here is derived from an EMBL/GenBank/DDBJ whole genome shotgun (WGS) entry which is preliminary data.</text>
</comment>
<proteinExistence type="predicted"/>
<dbReference type="Proteomes" id="UP000600946">
    <property type="component" value="Unassembled WGS sequence"/>
</dbReference>
<name>A0ABQ3AAU9_9ACTN</name>
<evidence type="ECO:0000313" key="2">
    <source>
        <dbReference type="EMBL" id="GGY39912.1"/>
    </source>
</evidence>
<reference evidence="3" key="1">
    <citation type="journal article" date="2019" name="Int. J. Syst. Evol. Microbiol.">
        <title>The Global Catalogue of Microorganisms (GCM) 10K type strain sequencing project: providing services to taxonomists for standard genome sequencing and annotation.</title>
        <authorList>
            <consortium name="The Broad Institute Genomics Platform"/>
            <consortium name="The Broad Institute Genome Sequencing Center for Infectious Disease"/>
            <person name="Wu L."/>
            <person name="Ma J."/>
        </authorList>
    </citation>
    <scope>NUCLEOTIDE SEQUENCE [LARGE SCALE GENOMIC DNA]</scope>
    <source>
        <strain evidence="3">JCM 4594</strain>
    </source>
</reference>
<accession>A0ABQ3AAU9</accession>
<dbReference type="EMBL" id="BMUU01000006">
    <property type="protein sequence ID" value="GGY39912.1"/>
    <property type="molecule type" value="Genomic_DNA"/>
</dbReference>
<organism evidence="2 3">
    <name type="scientific">Streptomyces xanthochromogenes</name>
    <dbReference type="NCBI Taxonomy" id="67384"/>
    <lineage>
        <taxon>Bacteria</taxon>
        <taxon>Bacillati</taxon>
        <taxon>Actinomycetota</taxon>
        <taxon>Actinomycetes</taxon>
        <taxon>Kitasatosporales</taxon>
        <taxon>Streptomycetaceae</taxon>
        <taxon>Streptomyces</taxon>
    </lineage>
</organism>
<protein>
    <submittedName>
        <fullName evidence="2">Uncharacterized protein</fullName>
    </submittedName>
</protein>
<evidence type="ECO:0000256" key="1">
    <source>
        <dbReference type="SAM" id="MobiDB-lite"/>
    </source>
</evidence>